<dbReference type="Proteomes" id="UP001465755">
    <property type="component" value="Unassembled WGS sequence"/>
</dbReference>
<keyword evidence="2" id="KW-1185">Reference proteome</keyword>
<evidence type="ECO:0000313" key="2">
    <source>
        <dbReference type="Proteomes" id="UP001465755"/>
    </source>
</evidence>
<evidence type="ECO:0008006" key="3">
    <source>
        <dbReference type="Google" id="ProtNLM"/>
    </source>
</evidence>
<dbReference type="EMBL" id="JALJOQ010000195">
    <property type="protein sequence ID" value="KAK9790327.1"/>
    <property type="molecule type" value="Genomic_DNA"/>
</dbReference>
<protein>
    <recommendedName>
        <fullName evidence="3">SET domain-containing protein</fullName>
    </recommendedName>
</protein>
<dbReference type="PANTHER" id="PTHR33524">
    <property type="entry name" value="C5ORF35"/>
    <property type="match status" value="1"/>
</dbReference>
<dbReference type="AlphaFoldDB" id="A0AAW1NL96"/>
<gene>
    <name evidence="1" type="ORF">WJX73_009725</name>
</gene>
<name>A0AAW1NL96_9CHLO</name>
<sequence length="357" mass="39695">MSWRKLLDRLTLRAVRERLDRRKLQQEMDVHRLFLLTSHHEAASAGRNPDIEAITSAADDMAFEGMQTAVAHHLQQQIKHIARHLEDRLGFCVHKAPSAIDHAEAGDGLWISGTAQPGAVVALYPGIVYTPEHYKHLPGYPKVDRDNDALLARYDGSIINALPWARLHGDPQADLQLDDSARNDSAASSMTAAESAIARSALSRGPERAGALPLWQTQLEMRHPLALAHVANHPPPSMQPNVMVASFSLAQIPGEDPPWLRAYIPNVTFQPPNIPADEPSMKQTSLFSFRAPHQPADSACPHLSVGDPQNEVVGIAFVALREVANEELLLNYRLSPYVSRPSWYAPVDEEEEQRRWH</sequence>
<dbReference type="PANTHER" id="PTHR33524:SF1">
    <property type="entry name" value="SET DOMAIN-CONTAINING PROTEIN"/>
    <property type="match status" value="1"/>
</dbReference>
<dbReference type="InterPro" id="IPR040415">
    <property type="entry name" value="SETD9"/>
</dbReference>
<evidence type="ECO:0000313" key="1">
    <source>
        <dbReference type="EMBL" id="KAK9790327.1"/>
    </source>
</evidence>
<reference evidence="1 2" key="1">
    <citation type="journal article" date="2024" name="Nat. Commun.">
        <title>Phylogenomics reveals the evolutionary origins of lichenization in chlorophyte algae.</title>
        <authorList>
            <person name="Puginier C."/>
            <person name="Libourel C."/>
            <person name="Otte J."/>
            <person name="Skaloud P."/>
            <person name="Haon M."/>
            <person name="Grisel S."/>
            <person name="Petersen M."/>
            <person name="Berrin J.G."/>
            <person name="Delaux P.M."/>
            <person name="Dal Grande F."/>
            <person name="Keller J."/>
        </authorList>
    </citation>
    <scope>NUCLEOTIDE SEQUENCE [LARGE SCALE GENOMIC DNA]</scope>
    <source>
        <strain evidence="1 2">SAG 2036</strain>
    </source>
</reference>
<comment type="caution">
    <text evidence="1">The sequence shown here is derived from an EMBL/GenBank/DDBJ whole genome shotgun (WGS) entry which is preliminary data.</text>
</comment>
<accession>A0AAW1NL96</accession>
<proteinExistence type="predicted"/>
<organism evidence="1 2">
    <name type="scientific">Symbiochloris irregularis</name>
    <dbReference type="NCBI Taxonomy" id="706552"/>
    <lineage>
        <taxon>Eukaryota</taxon>
        <taxon>Viridiplantae</taxon>
        <taxon>Chlorophyta</taxon>
        <taxon>core chlorophytes</taxon>
        <taxon>Trebouxiophyceae</taxon>
        <taxon>Trebouxiales</taxon>
        <taxon>Trebouxiaceae</taxon>
        <taxon>Symbiochloris</taxon>
    </lineage>
</organism>